<dbReference type="Gene3D" id="3.40.630.30">
    <property type="match status" value="1"/>
</dbReference>
<dbReference type="InterPro" id="IPR000182">
    <property type="entry name" value="GNAT_dom"/>
</dbReference>
<reference evidence="4 5" key="1">
    <citation type="submission" date="2015-07" db="EMBL/GenBank/DDBJ databases">
        <title>Genome sequencing of Kibdelosporangium phytohabitans.</title>
        <authorList>
            <person name="Qin S."/>
            <person name="Xing K."/>
        </authorList>
    </citation>
    <scope>NUCLEOTIDE SEQUENCE [LARGE SCALE GENOMIC DNA]</scope>
    <source>
        <strain evidence="4 5">KLBMP1111</strain>
    </source>
</reference>
<keyword evidence="5" id="KW-1185">Reference proteome</keyword>
<protein>
    <recommendedName>
        <fullName evidence="3">N-acetyltransferase domain-containing protein</fullName>
    </recommendedName>
</protein>
<dbReference type="InterPro" id="IPR050832">
    <property type="entry name" value="Bact_Acetyltransf"/>
</dbReference>
<dbReference type="KEGG" id="kphy:AOZ06_26580"/>
<name>A0A0N9II61_9PSEU</name>
<dbReference type="RefSeq" id="WP_054296932.1">
    <property type="nucleotide sequence ID" value="NZ_CP012752.1"/>
</dbReference>
<dbReference type="EMBL" id="CP012752">
    <property type="protein sequence ID" value="ALG15078.1"/>
    <property type="molecule type" value="Genomic_DNA"/>
</dbReference>
<feature type="domain" description="N-acetyltransferase" evidence="3">
    <location>
        <begin position="1"/>
        <end position="138"/>
    </location>
</feature>
<dbReference type="PROSITE" id="PS51186">
    <property type="entry name" value="GNAT"/>
    <property type="match status" value="1"/>
</dbReference>
<dbReference type="CDD" id="cd04301">
    <property type="entry name" value="NAT_SF"/>
    <property type="match status" value="1"/>
</dbReference>
<dbReference type="InterPro" id="IPR016181">
    <property type="entry name" value="Acyl_CoA_acyltransferase"/>
</dbReference>
<dbReference type="Pfam" id="PF00583">
    <property type="entry name" value="Acetyltransf_1"/>
    <property type="match status" value="1"/>
</dbReference>
<sequence length="161" mass="17707">MRIRAVAEDDRTWVEKVLTERWGSTTMVSRGVRLAADRLPALVAEVDGERAGLLTYHRSGDEIEIVTLDALRSGAGIGRALLDAVHEETRRLGATRLWLITSNDNVEALRFYQRAGYRITAVHSGAVDRAREVKPSIPLVGAHGIEIHDEIELARMVGTGA</sequence>
<dbReference type="Proteomes" id="UP000063699">
    <property type="component" value="Chromosome"/>
</dbReference>
<evidence type="ECO:0000313" key="5">
    <source>
        <dbReference type="Proteomes" id="UP000063699"/>
    </source>
</evidence>
<evidence type="ECO:0000313" key="4">
    <source>
        <dbReference type="EMBL" id="ALG15078.1"/>
    </source>
</evidence>
<proteinExistence type="predicted"/>
<dbReference type="STRING" id="860235.AOZ06_26580"/>
<keyword evidence="2" id="KW-0012">Acyltransferase</keyword>
<evidence type="ECO:0000259" key="3">
    <source>
        <dbReference type="PROSITE" id="PS51186"/>
    </source>
</evidence>
<evidence type="ECO:0000256" key="2">
    <source>
        <dbReference type="ARBA" id="ARBA00023315"/>
    </source>
</evidence>
<accession>A0A0N9II61</accession>
<gene>
    <name evidence="4" type="ORF">AOZ06_26580</name>
</gene>
<dbReference type="AlphaFoldDB" id="A0A0N9II61"/>
<keyword evidence="1" id="KW-0808">Transferase</keyword>
<evidence type="ECO:0000256" key="1">
    <source>
        <dbReference type="ARBA" id="ARBA00022679"/>
    </source>
</evidence>
<organism evidence="4 5">
    <name type="scientific">Kibdelosporangium phytohabitans</name>
    <dbReference type="NCBI Taxonomy" id="860235"/>
    <lineage>
        <taxon>Bacteria</taxon>
        <taxon>Bacillati</taxon>
        <taxon>Actinomycetota</taxon>
        <taxon>Actinomycetes</taxon>
        <taxon>Pseudonocardiales</taxon>
        <taxon>Pseudonocardiaceae</taxon>
        <taxon>Kibdelosporangium</taxon>
    </lineage>
</organism>
<dbReference type="GO" id="GO:0016747">
    <property type="term" value="F:acyltransferase activity, transferring groups other than amino-acyl groups"/>
    <property type="evidence" value="ECO:0007669"/>
    <property type="project" value="InterPro"/>
</dbReference>
<dbReference type="SUPFAM" id="SSF55729">
    <property type="entry name" value="Acyl-CoA N-acyltransferases (Nat)"/>
    <property type="match status" value="1"/>
</dbReference>
<dbReference type="PANTHER" id="PTHR43877">
    <property type="entry name" value="AMINOALKYLPHOSPHONATE N-ACETYLTRANSFERASE-RELATED-RELATED"/>
    <property type="match status" value="1"/>
</dbReference>
<dbReference type="OrthoDB" id="8018325at2"/>